<proteinExistence type="predicted"/>
<accession>A0AC61N0T3</accession>
<protein>
    <submittedName>
        <fullName evidence="1">Uncharacterized protein</fullName>
    </submittedName>
</protein>
<reference evidence="1" key="1">
    <citation type="submission" date="2021-01" db="EMBL/GenBank/DDBJ databases">
        <title>Complete genome sequence of Clostridiales bacterium R-7.</title>
        <authorList>
            <person name="Mahoney-Kurpe S.C."/>
            <person name="Palevich N."/>
            <person name="Koike S."/>
            <person name="Moon C.D."/>
            <person name="Attwood G.T."/>
        </authorList>
    </citation>
    <scope>NUCLEOTIDE SEQUENCE</scope>
    <source>
        <strain evidence="1">R-7</strain>
    </source>
</reference>
<evidence type="ECO:0000313" key="1">
    <source>
        <dbReference type="EMBL" id="QUC66524.1"/>
    </source>
</evidence>
<organism evidence="1 2">
    <name type="scientific">Aristaeella hokkaidonensis</name>
    <dbReference type="NCBI Taxonomy" id="3046382"/>
    <lineage>
        <taxon>Bacteria</taxon>
        <taxon>Bacillati</taxon>
        <taxon>Bacillota</taxon>
        <taxon>Clostridia</taxon>
        <taxon>Eubacteriales</taxon>
        <taxon>Aristaeellaceae</taxon>
        <taxon>Aristaeella</taxon>
    </lineage>
</organism>
<keyword evidence="2" id="KW-1185">Reference proteome</keyword>
<evidence type="ECO:0000313" key="2">
    <source>
        <dbReference type="Proteomes" id="UP000682782"/>
    </source>
</evidence>
<dbReference type="EMBL" id="CP068393">
    <property type="protein sequence ID" value="QUC66524.1"/>
    <property type="molecule type" value="Genomic_DNA"/>
</dbReference>
<sequence>MERCQTGRKGGERDKVMYCEKCKRIFEEEKCPVCWHSQVREPEPGDLCFLTEQDYVSSGILEDVLKQDGIPYLRKDVMGAGMAIKVGPMLDRGRFYVMYEKLTDAQAVVDELFTGIREEAGQPADQE</sequence>
<name>A0AC61N0T3_9FIRM</name>
<gene>
    <name evidence="1" type="ORF">JYE49_11735</name>
</gene>
<dbReference type="Proteomes" id="UP000682782">
    <property type="component" value="Chromosome"/>
</dbReference>